<dbReference type="AlphaFoldDB" id="A0A8S3QJA8"/>
<keyword evidence="3" id="KW-1185">Reference proteome</keyword>
<gene>
    <name evidence="2" type="ORF">MEDL_10369</name>
</gene>
<protein>
    <recommendedName>
        <fullName evidence="1">Integrase p58-like C-terminal domain-containing protein</fullName>
    </recommendedName>
</protein>
<comment type="caution">
    <text evidence="2">The sequence shown here is derived from an EMBL/GenBank/DDBJ whole genome shotgun (WGS) entry which is preliminary data.</text>
</comment>
<accession>A0A8S3QJA8</accession>
<dbReference type="Gene3D" id="3.30.420.10">
    <property type="entry name" value="Ribonuclease H-like superfamily/Ribonuclease H"/>
    <property type="match status" value="1"/>
</dbReference>
<proteinExistence type="predicted"/>
<feature type="domain" description="Integrase p58-like C-terminal" evidence="1">
    <location>
        <begin position="128"/>
        <end position="155"/>
    </location>
</feature>
<dbReference type="OrthoDB" id="6153983at2759"/>
<evidence type="ECO:0000313" key="3">
    <source>
        <dbReference type="Proteomes" id="UP000683360"/>
    </source>
</evidence>
<dbReference type="PANTHER" id="PTHR37984">
    <property type="entry name" value="PROTEIN CBG26694"/>
    <property type="match status" value="1"/>
</dbReference>
<evidence type="ECO:0000259" key="1">
    <source>
        <dbReference type="Pfam" id="PF22938"/>
    </source>
</evidence>
<name>A0A8S3QJA8_MYTED</name>
<dbReference type="InterPro" id="IPR054465">
    <property type="entry name" value="Integrase_p58-like_C"/>
</dbReference>
<sequence length="174" mass="20475">MIKSFINKNATDWDVNINLLLAAYRSTPHPATGFSPNFLMLDREISIPIKLIYPLPDKKYEGQNEYALDLQDRLQDVYQIARKHLKTNAERLKKNHDTRLTKYKYTKGDLVYKFDKTIRPKFKSPWLGPYLISKVLSTVVYEICYKSRTEVVHIDNKNNTLFKRIKGKIKISFC</sequence>
<dbReference type="Proteomes" id="UP000683360">
    <property type="component" value="Unassembled WGS sequence"/>
</dbReference>
<dbReference type="InterPro" id="IPR050951">
    <property type="entry name" value="Retrovirus_Pol_polyprotein"/>
</dbReference>
<evidence type="ECO:0000313" key="2">
    <source>
        <dbReference type="EMBL" id="CAG2195417.1"/>
    </source>
</evidence>
<dbReference type="Pfam" id="PF22938">
    <property type="entry name" value="Integrase_p58_C"/>
    <property type="match status" value="1"/>
</dbReference>
<reference evidence="2" key="1">
    <citation type="submission" date="2021-03" db="EMBL/GenBank/DDBJ databases">
        <authorList>
            <person name="Bekaert M."/>
        </authorList>
    </citation>
    <scope>NUCLEOTIDE SEQUENCE</scope>
</reference>
<dbReference type="EMBL" id="CAJPWZ010000518">
    <property type="protein sequence ID" value="CAG2195417.1"/>
    <property type="molecule type" value="Genomic_DNA"/>
</dbReference>
<organism evidence="2 3">
    <name type="scientific">Mytilus edulis</name>
    <name type="common">Blue mussel</name>
    <dbReference type="NCBI Taxonomy" id="6550"/>
    <lineage>
        <taxon>Eukaryota</taxon>
        <taxon>Metazoa</taxon>
        <taxon>Spiralia</taxon>
        <taxon>Lophotrochozoa</taxon>
        <taxon>Mollusca</taxon>
        <taxon>Bivalvia</taxon>
        <taxon>Autobranchia</taxon>
        <taxon>Pteriomorphia</taxon>
        <taxon>Mytilida</taxon>
        <taxon>Mytiloidea</taxon>
        <taxon>Mytilidae</taxon>
        <taxon>Mytilinae</taxon>
        <taxon>Mytilus</taxon>
    </lineage>
</organism>
<dbReference type="InterPro" id="IPR036397">
    <property type="entry name" value="RNaseH_sf"/>
</dbReference>
<dbReference type="PANTHER" id="PTHR37984:SF5">
    <property type="entry name" value="PROTEIN NYNRIN-LIKE"/>
    <property type="match status" value="1"/>
</dbReference>
<dbReference type="GO" id="GO:0003676">
    <property type="term" value="F:nucleic acid binding"/>
    <property type="evidence" value="ECO:0007669"/>
    <property type="project" value="InterPro"/>
</dbReference>